<keyword evidence="2" id="KW-1185">Reference proteome</keyword>
<dbReference type="Proteomes" id="UP000095282">
    <property type="component" value="Unplaced"/>
</dbReference>
<keyword evidence="1" id="KW-1133">Transmembrane helix</keyword>
<accession>A0A1I7SXK3</accession>
<evidence type="ECO:0000313" key="3">
    <source>
        <dbReference type="WBParaSite" id="Csp11.Scaffold143.g597.t1"/>
    </source>
</evidence>
<sequence length="94" mass="10630">NPICPIRLVLTAVLVFTFAISQFIIDPIIQCDVVYKSNRFFNILASLIIISHIVPLFFIQNDWIIELEVIFLVISGGCSIEGLMVLMGMMKIRS</sequence>
<feature type="transmembrane region" description="Helical" evidence="1">
    <location>
        <begin position="70"/>
        <end position="90"/>
    </location>
</feature>
<evidence type="ECO:0000256" key="1">
    <source>
        <dbReference type="SAM" id="Phobius"/>
    </source>
</evidence>
<name>A0A1I7SXK3_9PELO</name>
<reference evidence="3" key="1">
    <citation type="submission" date="2016-11" db="UniProtKB">
        <authorList>
            <consortium name="WormBaseParasite"/>
        </authorList>
    </citation>
    <scope>IDENTIFICATION</scope>
</reference>
<dbReference type="AlphaFoldDB" id="A0A1I7SXK3"/>
<organism evidence="2 3">
    <name type="scientific">Caenorhabditis tropicalis</name>
    <dbReference type="NCBI Taxonomy" id="1561998"/>
    <lineage>
        <taxon>Eukaryota</taxon>
        <taxon>Metazoa</taxon>
        <taxon>Ecdysozoa</taxon>
        <taxon>Nematoda</taxon>
        <taxon>Chromadorea</taxon>
        <taxon>Rhabditida</taxon>
        <taxon>Rhabditina</taxon>
        <taxon>Rhabditomorpha</taxon>
        <taxon>Rhabditoidea</taxon>
        <taxon>Rhabditidae</taxon>
        <taxon>Peloderinae</taxon>
        <taxon>Caenorhabditis</taxon>
    </lineage>
</organism>
<protein>
    <submittedName>
        <fullName evidence="3">Serpentine receptor class gamma</fullName>
    </submittedName>
</protein>
<keyword evidence="1" id="KW-0472">Membrane</keyword>
<proteinExistence type="predicted"/>
<keyword evidence="1" id="KW-0812">Transmembrane</keyword>
<dbReference type="WBParaSite" id="Csp11.Scaffold143.g597.t1">
    <property type="protein sequence ID" value="Csp11.Scaffold143.g597.t1"/>
    <property type="gene ID" value="Csp11.Scaffold143.g597"/>
</dbReference>
<evidence type="ECO:0000313" key="2">
    <source>
        <dbReference type="Proteomes" id="UP000095282"/>
    </source>
</evidence>
<feature type="transmembrane region" description="Helical" evidence="1">
    <location>
        <begin position="40"/>
        <end position="58"/>
    </location>
</feature>
<feature type="transmembrane region" description="Helical" evidence="1">
    <location>
        <begin position="6"/>
        <end position="28"/>
    </location>
</feature>